<dbReference type="SUPFAM" id="SSF53822">
    <property type="entry name" value="Periplasmic binding protein-like I"/>
    <property type="match status" value="1"/>
</dbReference>
<comment type="similarity">
    <text evidence="2">Belongs to the BMP lipoprotein family.</text>
</comment>
<evidence type="ECO:0000313" key="8">
    <source>
        <dbReference type="EMBL" id="RGT56164.1"/>
    </source>
</evidence>
<evidence type="ECO:0000256" key="5">
    <source>
        <dbReference type="ARBA" id="ARBA00023136"/>
    </source>
</evidence>
<keyword evidence="4" id="KW-0732">Signal</keyword>
<dbReference type="AlphaFoldDB" id="A0A412PFB9"/>
<gene>
    <name evidence="8" type="ORF">DWX20_04980</name>
</gene>
<evidence type="ECO:0000256" key="4">
    <source>
        <dbReference type="ARBA" id="ARBA00022729"/>
    </source>
</evidence>
<dbReference type="InterPro" id="IPR028082">
    <property type="entry name" value="Peripla_BP_I"/>
</dbReference>
<dbReference type="PANTHER" id="PTHR34296:SF2">
    <property type="entry name" value="ABC TRANSPORTER GUANOSINE-BINDING PROTEIN NUPN"/>
    <property type="match status" value="1"/>
</dbReference>
<organism evidence="8 9">
    <name type="scientific">Solobacterium moorei</name>
    <dbReference type="NCBI Taxonomy" id="102148"/>
    <lineage>
        <taxon>Bacteria</taxon>
        <taxon>Bacillati</taxon>
        <taxon>Bacillota</taxon>
        <taxon>Erysipelotrichia</taxon>
        <taxon>Erysipelotrichales</taxon>
        <taxon>Erysipelotrichaceae</taxon>
        <taxon>Solobacterium</taxon>
    </lineage>
</organism>
<evidence type="ECO:0000259" key="7">
    <source>
        <dbReference type="Pfam" id="PF02608"/>
    </source>
</evidence>
<sequence>MHFSFFDSLNVSCSILFNSGGKNMNKITKLVLGSVVALSMVGCGSNTDSKTSTTASDTGDKTKISLILPYIGDQSYFDTTYKGLQLVQDELGDKVETKLIEMGTDAAGWDTAYRQAADDGYQIIISGNFQYESYMLAVAEEHPEIKFLNFDYSDAKANSLDNVYSITYAANEAGYLAGVVAGVKTESGIVGCIGGVDSPGIRQFLAGYMQGVYDVNPNAKVISGFVGGFGDPATAKEIALNMNKQGADVIYHAAGGSGNGLFEAAAEANFWAIGVDADQYASMSGKPELAKHILTSSEKKCDVAILQSIKLMLDGKAEYGTQKTLGFVDGAVGLAENENYKANMTAEQLEKVEEMKKKLAAGEIKVNDQLKDDKAYDIWLDKVGLK</sequence>
<dbReference type="GO" id="GO:0005886">
    <property type="term" value="C:plasma membrane"/>
    <property type="evidence" value="ECO:0007669"/>
    <property type="project" value="UniProtKB-SubCell"/>
</dbReference>
<keyword evidence="6" id="KW-0449">Lipoprotein</keyword>
<dbReference type="Gene3D" id="3.40.50.2300">
    <property type="match status" value="2"/>
</dbReference>
<comment type="caution">
    <text evidence="8">The sequence shown here is derived from an EMBL/GenBank/DDBJ whole genome shotgun (WGS) entry which is preliminary data.</text>
</comment>
<name>A0A412PFB9_9FIRM</name>
<evidence type="ECO:0000256" key="1">
    <source>
        <dbReference type="ARBA" id="ARBA00004193"/>
    </source>
</evidence>
<dbReference type="InterPro" id="IPR003760">
    <property type="entry name" value="PnrA-like"/>
</dbReference>
<evidence type="ECO:0000313" key="9">
    <source>
        <dbReference type="Proteomes" id="UP000284731"/>
    </source>
</evidence>
<accession>A0A412PFB9</accession>
<dbReference type="Pfam" id="PF02608">
    <property type="entry name" value="Bmp"/>
    <property type="match status" value="1"/>
</dbReference>
<dbReference type="Proteomes" id="UP000284731">
    <property type="component" value="Unassembled WGS sequence"/>
</dbReference>
<keyword evidence="3" id="KW-1003">Cell membrane</keyword>
<dbReference type="InterPro" id="IPR050957">
    <property type="entry name" value="BMP_lipoprotein"/>
</dbReference>
<keyword evidence="5" id="KW-0472">Membrane</keyword>
<dbReference type="PANTHER" id="PTHR34296">
    <property type="entry name" value="TRANSCRIPTIONAL ACTIVATOR PROTEIN MED"/>
    <property type="match status" value="1"/>
</dbReference>
<feature type="domain" description="ABC transporter substrate-binding protein PnrA-like" evidence="7">
    <location>
        <begin position="70"/>
        <end position="368"/>
    </location>
</feature>
<protein>
    <submittedName>
        <fullName evidence="8">BMP family ABC transporter substrate-binding protein</fullName>
    </submittedName>
</protein>
<proteinExistence type="inferred from homology"/>
<dbReference type="EMBL" id="QRWX01000002">
    <property type="protein sequence ID" value="RGT56164.1"/>
    <property type="molecule type" value="Genomic_DNA"/>
</dbReference>
<dbReference type="CDD" id="cd19964">
    <property type="entry name" value="PBP1_BMP-like"/>
    <property type="match status" value="1"/>
</dbReference>
<comment type="subcellular location">
    <subcellularLocation>
        <location evidence="1">Cell membrane</location>
        <topology evidence="1">Lipid-anchor</topology>
    </subcellularLocation>
</comment>
<reference evidence="8 9" key="1">
    <citation type="submission" date="2018-08" db="EMBL/GenBank/DDBJ databases">
        <title>A genome reference for cultivated species of the human gut microbiota.</title>
        <authorList>
            <person name="Zou Y."/>
            <person name="Xue W."/>
            <person name="Luo G."/>
        </authorList>
    </citation>
    <scope>NUCLEOTIDE SEQUENCE [LARGE SCALE GENOMIC DNA]</scope>
    <source>
        <strain evidence="8 9">AF18-46</strain>
    </source>
</reference>
<evidence type="ECO:0000256" key="2">
    <source>
        <dbReference type="ARBA" id="ARBA00008610"/>
    </source>
</evidence>
<evidence type="ECO:0000256" key="3">
    <source>
        <dbReference type="ARBA" id="ARBA00022475"/>
    </source>
</evidence>
<evidence type="ECO:0000256" key="6">
    <source>
        <dbReference type="ARBA" id="ARBA00023288"/>
    </source>
</evidence>